<dbReference type="EMBL" id="SDAM02002693">
    <property type="protein sequence ID" value="KAH6821084.1"/>
    <property type="molecule type" value="Genomic_DNA"/>
</dbReference>
<keyword evidence="8" id="KW-1015">Disulfide bond</keyword>
<dbReference type="Gene3D" id="3.30.200.20">
    <property type="entry name" value="Phosphorylase Kinase, domain 1"/>
    <property type="match status" value="1"/>
</dbReference>
<evidence type="ECO:0000259" key="14">
    <source>
        <dbReference type="PROSITE" id="PS50948"/>
    </source>
</evidence>
<reference evidence="15 16" key="1">
    <citation type="journal article" date="2021" name="Nat. Commun.">
        <title>Incipient diploidization of the medicinal plant Perilla within 10,000 years.</title>
        <authorList>
            <person name="Zhang Y."/>
            <person name="Shen Q."/>
            <person name="Leng L."/>
            <person name="Zhang D."/>
            <person name="Chen S."/>
            <person name="Shi Y."/>
            <person name="Ning Z."/>
            <person name="Chen S."/>
        </authorList>
    </citation>
    <scope>NUCLEOTIDE SEQUENCE [LARGE SCALE GENOMIC DNA]</scope>
    <source>
        <strain evidence="16">cv. PC099</strain>
    </source>
</reference>
<evidence type="ECO:0000256" key="8">
    <source>
        <dbReference type="ARBA" id="ARBA00023157"/>
    </source>
</evidence>
<dbReference type="InterPro" id="IPR011009">
    <property type="entry name" value="Kinase-like_dom_sf"/>
</dbReference>
<keyword evidence="6 15" id="KW-0418">Kinase</keyword>
<feature type="domain" description="Apple" evidence="14">
    <location>
        <begin position="73"/>
        <end position="150"/>
    </location>
</feature>
<dbReference type="InterPro" id="IPR008271">
    <property type="entry name" value="Ser/Thr_kinase_AS"/>
</dbReference>
<dbReference type="PANTHER" id="PTHR27002:SF1082">
    <property type="entry name" value="OS06G0693000 PROTEIN"/>
    <property type="match status" value="1"/>
</dbReference>
<dbReference type="EC" id="2.7.11.1" evidence="1"/>
<dbReference type="InterPro" id="IPR021820">
    <property type="entry name" value="S-locus_recpt_kinase_C"/>
</dbReference>
<keyword evidence="12" id="KW-0812">Transmembrane</keyword>
<dbReference type="Pfam" id="PF07714">
    <property type="entry name" value="PK_Tyr_Ser-Thr"/>
    <property type="match status" value="1"/>
</dbReference>
<keyword evidence="9" id="KW-0325">Glycoprotein</keyword>
<dbReference type="Pfam" id="PF00954">
    <property type="entry name" value="S_locus_glycop"/>
    <property type="match status" value="1"/>
</dbReference>
<dbReference type="SMART" id="SM00220">
    <property type="entry name" value="S_TKc"/>
    <property type="match status" value="1"/>
</dbReference>
<keyword evidence="12" id="KW-1133">Transmembrane helix</keyword>
<evidence type="ECO:0000256" key="10">
    <source>
        <dbReference type="ARBA" id="ARBA00047899"/>
    </source>
</evidence>
<dbReference type="PROSITE" id="PS00108">
    <property type="entry name" value="PROTEIN_KINASE_ST"/>
    <property type="match status" value="1"/>
</dbReference>
<comment type="catalytic activity">
    <reaction evidence="10">
        <text>L-threonyl-[protein] + ATP = O-phospho-L-threonyl-[protein] + ADP + H(+)</text>
        <dbReference type="Rhea" id="RHEA:46608"/>
        <dbReference type="Rhea" id="RHEA-COMP:11060"/>
        <dbReference type="Rhea" id="RHEA-COMP:11605"/>
        <dbReference type="ChEBI" id="CHEBI:15378"/>
        <dbReference type="ChEBI" id="CHEBI:30013"/>
        <dbReference type="ChEBI" id="CHEBI:30616"/>
        <dbReference type="ChEBI" id="CHEBI:61977"/>
        <dbReference type="ChEBI" id="CHEBI:456216"/>
        <dbReference type="EC" id="2.7.11.1"/>
    </reaction>
</comment>
<comment type="catalytic activity">
    <reaction evidence="11">
        <text>L-seryl-[protein] + ATP = O-phospho-L-seryl-[protein] + ADP + H(+)</text>
        <dbReference type="Rhea" id="RHEA:17989"/>
        <dbReference type="Rhea" id="RHEA-COMP:9863"/>
        <dbReference type="Rhea" id="RHEA-COMP:11604"/>
        <dbReference type="ChEBI" id="CHEBI:15378"/>
        <dbReference type="ChEBI" id="CHEBI:29999"/>
        <dbReference type="ChEBI" id="CHEBI:30616"/>
        <dbReference type="ChEBI" id="CHEBI:83421"/>
        <dbReference type="ChEBI" id="CHEBI:456216"/>
        <dbReference type="EC" id="2.7.11.1"/>
    </reaction>
</comment>
<keyword evidence="3" id="KW-0808">Transferase</keyword>
<dbReference type="PROSITE" id="PS50011">
    <property type="entry name" value="PROTEIN_KINASE_DOM"/>
    <property type="match status" value="1"/>
</dbReference>
<dbReference type="GO" id="GO:0005524">
    <property type="term" value="F:ATP binding"/>
    <property type="evidence" value="ECO:0007669"/>
    <property type="project" value="UniProtKB-KW"/>
</dbReference>
<keyword evidence="7" id="KW-0067">ATP-binding</keyword>
<dbReference type="Proteomes" id="UP001190926">
    <property type="component" value="Unassembled WGS sequence"/>
</dbReference>
<evidence type="ECO:0000313" key="15">
    <source>
        <dbReference type="EMBL" id="KAH6821084.1"/>
    </source>
</evidence>
<name>A0AAD4IT75_PERFH</name>
<evidence type="ECO:0000256" key="4">
    <source>
        <dbReference type="ARBA" id="ARBA00022729"/>
    </source>
</evidence>
<dbReference type="InterPro" id="IPR000858">
    <property type="entry name" value="S_locus_glycoprot_dom"/>
</dbReference>
<evidence type="ECO:0000256" key="12">
    <source>
        <dbReference type="SAM" id="Phobius"/>
    </source>
</evidence>
<dbReference type="GO" id="GO:0004674">
    <property type="term" value="F:protein serine/threonine kinase activity"/>
    <property type="evidence" value="ECO:0007669"/>
    <property type="project" value="UniProtKB-KW"/>
</dbReference>
<proteinExistence type="predicted"/>
<dbReference type="GO" id="GO:0048544">
    <property type="term" value="P:recognition of pollen"/>
    <property type="evidence" value="ECO:0007669"/>
    <property type="project" value="InterPro"/>
</dbReference>
<comment type="caution">
    <text evidence="15">The sequence shown here is derived from an EMBL/GenBank/DDBJ whole genome shotgun (WGS) entry which is preliminary data.</text>
</comment>
<evidence type="ECO:0000256" key="1">
    <source>
        <dbReference type="ARBA" id="ARBA00012513"/>
    </source>
</evidence>
<feature type="transmembrane region" description="Helical" evidence="12">
    <location>
        <begin position="156"/>
        <end position="175"/>
    </location>
</feature>
<dbReference type="InterPro" id="IPR001245">
    <property type="entry name" value="Ser-Thr/Tyr_kinase_cat_dom"/>
</dbReference>
<evidence type="ECO:0000256" key="7">
    <source>
        <dbReference type="ARBA" id="ARBA00022840"/>
    </source>
</evidence>
<dbReference type="GO" id="GO:0005886">
    <property type="term" value="C:plasma membrane"/>
    <property type="evidence" value="ECO:0007669"/>
    <property type="project" value="TreeGrafter"/>
</dbReference>
<dbReference type="FunFam" id="3.30.200.20:FF:000195">
    <property type="entry name" value="G-type lectin S-receptor-like serine/threonine-protein kinase"/>
    <property type="match status" value="1"/>
</dbReference>
<dbReference type="SUPFAM" id="SSF56112">
    <property type="entry name" value="Protein kinase-like (PK-like)"/>
    <property type="match status" value="1"/>
</dbReference>
<keyword evidence="5" id="KW-0547">Nucleotide-binding</keyword>
<evidence type="ECO:0000256" key="6">
    <source>
        <dbReference type="ARBA" id="ARBA00022777"/>
    </source>
</evidence>
<keyword evidence="4" id="KW-0732">Signal</keyword>
<evidence type="ECO:0000256" key="11">
    <source>
        <dbReference type="ARBA" id="ARBA00048679"/>
    </source>
</evidence>
<keyword evidence="2" id="KW-0723">Serine/threonine-protein kinase</keyword>
<evidence type="ECO:0000256" key="2">
    <source>
        <dbReference type="ARBA" id="ARBA00022527"/>
    </source>
</evidence>
<dbReference type="PANTHER" id="PTHR27002">
    <property type="entry name" value="RECEPTOR-LIKE SERINE/THREONINE-PROTEIN KINASE SD1-8"/>
    <property type="match status" value="1"/>
</dbReference>
<accession>A0AAD4IT75</accession>
<dbReference type="Pfam" id="PF11883">
    <property type="entry name" value="DUF3403"/>
    <property type="match status" value="1"/>
</dbReference>
<organism evidence="15 16">
    <name type="scientific">Perilla frutescens var. hirtella</name>
    <name type="common">Perilla citriodora</name>
    <name type="synonym">Perilla setoyensis</name>
    <dbReference type="NCBI Taxonomy" id="608512"/>
    <lineage>
        <taxon>Eukaryota</taxon>
        <taxon>Viridiplantae</taxon>
        <taxon>Streptophyta</taxon>
        <taxon>Embryophyta</taxon>
        <taxon>Tracheophyta</taxon>
        <taxon>Spermatophyta</taxon>
        <taxon>Magnoliopsida</taxon>
        <taxon>eudicotyledons</taxon>
        <taxon>Gunneridae</taxon>
        <taxon>Pentapetalae</taxon>
        <taxon>asterids</taxon>
        <taxon>lamiids</taxon>
        <taxon>Lamiales</taxon>
        <taxon>Lamiaceae</taxon>
        <taxon>Nepetoideae</taxon>
        <taxon>Elsholtzieae</taxon>
        <taxon>Perilla</taxon>
    </lineage>
</organism>
<dbReference type="InterPro" id="IPR003609">
    <property type="entry name" value="Pan_app"/>
</dbReference>
<sequence length="546" mass="61296">MALVVLRLCRAQGMSRPSSNPCETSGKCGAYGVCSPGGSPICSCLRGFDPLNNLEWSSENWTQGCVRRVPLSCDEGNNDGFVKLQAMMMSVTDRWYGPESMCEAQCLSNCSCLAYSFAESSRGCRFWGGPLVDIQIFPSDSGSYLYIRRKKDIKKVIIILVVVAFVIISICYFFSRKWIAKLRGKKKSIELANVSASLEDALRQVKLQELPLFTFETLAIATNNFSQANRLGKGGFGPVYKGQLANGREIAVKMLYSASGQGMQEFMNEVMLISKLQHKNLVKLLGSCVDVKERMLIYEYMPNKSLDFFLFDSSQEILDWRKRFKIIENICRGLLYLHRDSRLKIIHRDIKPSNILLDNDWNPKISDFGMARIFGTKQDHARTVRVVGTYGYMAPEYAIEGRFSEKTDVFSLGVVILEIATGRKNSSFYHQEGSLNLLGHVWNLWKEGKVASLIDKRVSSSNCQAEVMRCMHIGLLCVQELAKERPSTSAVLSMLISEIIELPYPKKPAFAIKSTHFEAGTSTYSHPSRKSSSSINDVTLTMVDAR</sequence>
<dbReference type="Gene3D" id="1.10.510.10">
    <property type="entry name" value="Transferase(Phosphotransferase) domain 1"/>
    <property type="match status" value="1"/>
</dbReference>
<dbReference type="SMART" id="SM00473">
    <property type="entry name" value="PAN_AP"/>
    <property type="match status" value="1"/>
</dbReference>
<keyword evidence="12" id="KW-0472">Membrane</keyword>
<feature type="domain" description="Protein kinase" evidence="13">
    <location>
        <begin position="225"/>
        <end position="500"/>
    </location>
</feature>
<protein>
    <recommendedName>
        <fullName evidence="1">non-specific serine/threonine protein kinase</fullName>
        <ecNumber evidence="1">2.7.11.1</ecNumber>
    </recommendedName>
</protein>
<evidence type="ECO:0000313" key="16">
    <source>
        <dbReference type="Proteomes" id="UP001190926"/>
    </source>
</evidence>
<evidence type="ECO:0000256" key="3">
    <source>
        <dbReference type="ARBA" id="ARBA00022679"/>
    </source>
</evidence>
<dbReference type="CDD" id="cd14066">
    <property type="entry name" value="STKc_IRAK"/>
    <property type="match status" value="1"/>
</dbReference>
<evidence type="ECO:0000259" key="13">
    <source>
        <dbReference type="PROSITE" id="PS50011"/>
    </source>
</evidence>
<dbReference type="AlphaFoldDB" id="A0AAD4IT75"/>
<gene>
    <name evidence="15" type="ORF">C2S53_020337</name>
</gene>
<dbReference type="PROSITE" id="PS50948">
    <property type="entry name" value="PAN"/>
    <property type="match status" value="1"/>
</dbReference>
<dbReference type="FunFam" id="1.10.510.10:FF:000467">
    <property type="entry name" value="Liguleless narrow1"/>
    <property type="match status" value="1"/>
</dbReference>
<keyword evidence="16" id="KW-1185">Reference proteome</keyword>
<dbReference type="InterPro" id="IPR000719">
    <property type="entry name" value="Prot_kinase_dom"/>
</dbReference>
<evidence type="ECO:0000256" key="9">
    <source>
        <dbReference type="ARBA" id="ARBA00023180"/>
    </source>
</evidence>
<dbReference type="CDD" id="cd01098">
    <property type="entry name" value="PAN_AP_plant"/>
    <property type="match status" value="1"/>
</dbReference>
<dbReference type="Pfam" id="PF08276">
    <property type="entry name" value="PAN_2"/>
    <property type="match status" value="1"/>
</dbReference>
<evidence type="ECO:0000256" key="5">
    <source>
        <dbReference type="ARBA" id="ARBA00022741"/>
    </source>
</evidence>